<protein>
    <submittedName>
        <fullName evidence="2">Uncharacterized protein</fullName>
    </submittedName>
</protein>
<organism evidence="2 3">
    <name type="scientific">Cylicocyclus nassatus</name>
    <name type="common">Nematode worm</name>
    <dbReference type="NCBI Taxonomy" id="53992"/>
    <lineage>
        <taxon>Eukaryota</taxon>
        <taxon>Metazoa</taxon>
        <taxon>Ecdysozoa</taxon>
        <taxon>Nematoda</taxon>
        <taxon>Chromadorea</taxon>
        <taxon>Rhabditida</taxon>
        <taxon>Rhabditina</taxon>
        <taxon>Rhabditomorpha</taxon>
        <taxon>Strongyloidea</taxon>
        <taxon>Strongylidae</taxon>
        <taxon>Cylicocyclus</taxon>
    </lineage>
</organism>
<name>A0AA36GEQ9_CYLNA</name>
<keyword evidence="3" id="KW-1185">Reference proteome</keyword>
<dbReference type="EMBL" id="CATQJL010000001">
    <property type="protein sequence ID" value="CAJ0591712.1"/>
    <property type="molecule type" value="Genomic_DNA"/>
</dbReference>
<evidence type="ECO:0000256" key="1">
    <source>
        <dbReference type="SAM" id="MobiDB-lite"/>
    </source>
</evidence>
<dbReference type="Proteomes" id="UP001176961">
    <property type="component" value="Unassembled WGS sequence"/>
</dbReference>
<proteinExistence type="predicted"/>
<evidence type="ECO:0000313" key="2">
    <source>
        <dbReference type="EMBL" id="CAJ0591712.1"/>
    </source>
</evidence>
<feature type="region of interest" description="Disordered" evidence="1">
    <location>
        <begin position="1"/>
        <end position="48"/>
    </location>
</feature>
<accession>A0AA36GEQ9</accession>
<feature type="compositionally biased region" description="Polar residues" evidence="1">
    <location>
        <begin position="1"/>
        <end position="15"/>
    </location>
</feature>
<comment type="caution">
    <text evidence="2">The sequence shown here is derived from an EMBL/GenBank/DDBJ whole genome shotgun (WGS) entry which is preliminary data.</text>
</comment>
<dbReference type="AlphaFoldDB" id="A0AA36GEQ9"/>
<gene>
    <name evidence="2" type="ORF">CYNAS_LOCUS3695</name>
</gene>
<evidence type="ECO:0000313" key="3">
    <source>
        <dbReference type="Proteomes" id="UP001176961"/>
    </source>
</evidence>
<sequence length="76" mass="8141">MRQHPLRSSASNSPVPSKPADVGAKIPDAGGAPEEDMSTARTAYWGPPDTELVRGCGGQDVDILTIHVDEFPKQRQ</sequence>
<reference evidence="2" key="1">
    <citation type="submission" date="2023-07" db="EMBL/GenBank/DDBJ databases">
        <authorList>
            <consortium name="CYATHOMIX"/>
        </authorList>
    </citation>
    <scope>NUCLEOTIDE SEQUENCE</scope>
    <source>
        <strain evidence="2">N/A</strain>
    </source>
</reference>